<evidence type="ECO:0000256" key="3">
    <source>
        <dbReference type="ARBA" id="ARBA00022741"/>
    </source>
</evidence>
<dbReference type="PROSITE" id="PS00211">
    <property type="entry name" value="ABC_TRANSPORTER_1"/>
    <property type="match status" value="1"/>
</dbReference>
<feature type="region of interest" description="Disordered" evidence="5">
    <location>
        <begin position="1"/>
        <end position="25"/>
    </location>
</feature>
<keyword evidence="1" id="KW-0813">Transport</keyword>
<evidence type="ECO:0000256" key="1">
    <source>
        <dbReference type="ARBA" id="ARBA00022448"/>
    </source>
</evidence>
<keyword evidence="4 7" id="KW-0067">ATP-binding</keyword>
<evidence type="ECO:0000313" key="8">
    <source>
        <dbReference type="Proteomes" id="UP000189735"/>
    </source>
</evidence>
<evidence type="ECO:0000256" key="5">
    <source>
        <dbReference type="SAM" id="MobiDB-lite"/>
    </source>
</evidence>
<evidence type="ECO:0000259" key="6">
    <source>
        <dbReference type="PROSITE" id="PS50893"/>
    </source>
</evidence>
<dbReference type="GO" id="GO:0005524">
    <property type="term" value="F:ATP binding"/>
    <property type="evidence" value="ECO:0007669"/>
    <property type="project" value="UniProtKB-KW"/>
</dbReference>
<dbReference type="InterPro" id="IPR003593">
    <property type="entry name" value="AAA+_ATPase"/>
</dbReference>
<accession>A0A1T4Y4W3</accession>
<sequence length="553" mass="59607">MSSRVGESTRLKDEAGRRQNEQADMAATEPIVEMTDISIEFPGVKALQNVQLKLYPGEVHTLMGENGAGKSTLIKALTGVYKIDSGSILVSGGPRQFSGTADAQSAGISTVYQEVNLCDNLTVGENVMLGNEIRGAFGINWKKTHEAAHEALVGLGLGDLDPRQPLSSISLALQQLVAISRAMVAKSKVLILDEPTSSLDANEVEGLFAVMRRLRDQGVAILFVSHFLDQVYAISDRLTVLRNGEFVGEHLTRELGRSQLISLMIGKDFETLASLGSNRRRDARESGEQPFYSATDLGRKGSIEPVDIAVYPGEVVGLAGLLGSGRTELGRLMYGADRPDTGEVTIGGKSTEVHSPVAGLATKIAFSTENRRDEGIVGDLTVRENLILAVQARRGWARPLSKREQKELCDKYLVELNVRPSDPERPIKNLSGGNQQKVLLGRWLATNPRLLILDEPTRGIDIGAKAEIQEAIATLAEEGMSVVFISSELEEVVRLSERIVVLKDHRKIGEIINGPDIDADTIVELIASDGADAAGVQAFEPEPAAFAAEGSIN</sequence>
<feature type="domain" description="ABC transporter" evidence="6">
    <location>
        <begin position="278"/>
        <end position="529"/>
    </location>
</feature>
<organism evidence="7 8">
    <name type="scientific">Agreia bicolorata</name>
    <dbReference type="NCBI Taxonomy" id="110935"/>
    <lineage>
        <taxon>Bacteria</taxon>
        <taxon>Bacillati</taxon>
        <taxon>Actinomycetota</taxon>
        <taxon>Actinomycetes</taxon>
        <taxon>Micrococcales</taxon>
        <taxon>Microbacteriaceae</taxon>
        <taxon>Agreia</taxon>
    </lineage>
</organism>
<feature type="domain" description="ABC transporter" evidence="6">
    <location>
        <begin position="32"/>
        <end position="268"/>
    </location>
</feature>
<dbReference type="PROSITE" id="PS50893">
    <property type="entry name" value="ABC_TRANSPORTER_2"/>
    <property type="match status" value="2"/>
</dbReference>
<dbReference type="SUPFAM" id="SSF52540">
    <property type="entry name" value="P-loop containing nucleoside triphosphate hydrolases"/>
    <property type="match status" value="2"/>
</dbReference>
<dbReference type="InterPro" id="IPR027417">
    <property type="entry name" value="P-loop_NTPase"/>
</dbReference>
<dbReference type="AlphaFoldDB" id="A0A1T4Y4W3"/>
<protein>
    <submittedName>
        <fullName evidence="7">Monosaccharide ABC transporter ATP-binding protein, CUT2 family</fullName>
    </submittedName>
</protein>
<evidence type="ECO:0000256" key="4">
    <source>
        <dbReference type="ARBA" id="ARBA00022840"/>
    </source>
</evidence>
<dbReference type="GO" id="GO:0016887">
    <property type="term" value="F:ATP hydrolysis activity"/>
    <property type="evidence" value="ECO:0007669"/>
    <property type="project" value="InterPro"/>
</dbReference>
<dbReference type="Pfam" id="PF00005">
    <property type="entry name" value="ABC_tran"/>
    <property type="match status" value="2"/>
</dbReference>
<dbReference type="PANTHER" id="PTHR43790">
    <property type="entry name" value="CARBOHYDRATE TRANSPORT ATP-BINDING PROTEIN MG119-RELATED"/>
    <property type="match status" value="1"/>
</dbReference>
<dbReference type="CDD" id="cd03215">
    <property type="entry name" value="ABC_Carb_Monos_II"/>
    <property type="match status" value="1"/>
</dbReference>
<dbReference type="InterPro" id="IPR050107">
    <property type="entry name" value="ABC_carbohydrate_import_ATPase"/>
</dbReference>
<keyword evidence="3" id="KW-0547">Nucleotide-binding</keyword>
<dbReference type="SMART" id="SM00382">
    <property type="entry name" value="AAA"/>
    <property type="match status" value="2"/>
</dbReference>
<gene>
    <name evidence="7" type="ORF">SAMN06295879_2269</name>
</gene>
<evidence type="ECO:0000256" key="2">
    <source>
        <dbReference type="ARBA" id="ARBA00022737"/>
    </source>
</evidence>
<name>A0A1T4Y4W3_9MICO</name>
<dbReference type="PANTHER" id="PTHR43790:SF9">
    <property type="entry name" value="GALACTOFURANOSE TRANSPORTER ATP-BINDING PROTEIN YTFR"/>
    <property type="match status" value="1"/>
</dbReference>
<dbReference type="Proteomes" id="UP000189735">
    <property type="component" value="Unassembled WGS sequence"/>
</dbReference>
<evidence type="ECO:0000313" key="7">
    <source>
        <dbReference type="EMBL" id="SKA96558.1"/>
    </source>
</evidence>
<keyword evidence="2" id="KW-0677">Repeat</keyword>
<dbReference type="InterPro" id="IPR003439">
    <property type="entry name" value="ABC_transporter-like_ATP-bd"/>
</dbReference>
<dbReference type="InterPro" id="IPR017871">
    <property type="entry name" value="ABC_transporter-like_CS"/>
</dbReference>
<reference evidence="8" key="1">
    <citation type="submission" date="2017-02" db="EMBL/GenBank/DDBJ databases">
        <authorList>
            <person name="Varghese N."/>
            <person name="Submissions S."/>
        </authorList>
    </citation>
    <scope>NUCLEOTIDE SEQUENCE [LARGE SCALE GENOMIC DNA]</scope>
    <source>
        <strain evidence="8">VKM Ac-2052</strain>
    </source>
</reference>
<dbReference type="EMBL" id="FUYG01000005">
    <property type="protein sequence ID" value="SKA96558.1"/>
    <property type="molecule type" value="Genomic_DNA"/>
</dbReference>
<dbReference type="CDD" id="cd03216">
    <property type="entry name" value="ABC_Carb_Monos_I"/>
    <property type="match status" value="1"/>
</dbReference>
<dbReference type="Gene3D" id="3.40.50.300">
    <property type="entry name" value="P-loop containing nucleotide triphosphate hydrolases"/>
    <property type="match status" value="2"/>
</dbReference>
<proteinExistence type="predicted"/>
<feature type="compositionally biased region" description="Basic and acidic residues" evidence="5">
    <location>
        <begin position="7"/>
        <end position="21"/>
    </location>
</feature>